<protein>
    <submittedName>
        <fullName evidence="1">Uncharacterized protein</fullName>
    </submittedName>
</protein>
<proteinExistence type="predicted"/>
<dbReference type="EMBL" id="NMUH01000663">
    <property type="protein sequence ID" value="MQL82935.1"/>
    <property type="molecule type" value="Genomic_DNA"/>
</dbReference>
<keyword evidence="2" id="KW-1185">Reference proteome</keyword>
<evidence type="ECO:0000313" key="1">
    <source>
        <dbReference type="EMBL" id="MQL82935.1"/>
    </source>
</evidence>
<accession>A0A843UHG8</accession>
<comment type="caution">
    <text evidence="1">The sequence shown here is derived from an EMBL/GenBank/DDBJ whole genome shotgun (WGS) entry which is preliminary data.</text>
</comment>
<evidence type="ECO:0000313" key="2">
    <source>
        <dbReference type="Proteomes" id="UP000652761"/>
    </source>
</evidence>
<gene>
    <name evidence="1" type="ORF">Taro_015428</name>
</gene>
<dbReference type="Proteomes" id="UP000652761">
    <property type="component" value="Unassembled WGS sequence"/>
</dbReference>
<sequence length="340" mass="37692">MEIGNLSNLEHMTSALKIGPSITANSHSSVYQSSLLDDVRNIFHAFAVELDMGIGKLRPIPHSVSAPLAVSGSGRRPKHATAIYVLKYWCIEIAVWALTDCYLGGQLPEAWPVSSQHESVPWCTFWTKMRRKLLIQNEIYPIKQLCCRRNYCFWWCSPRELAVDGIPGEGYTEQPRNQGCESPPVTLNWKIKTTVGTAARLTHTFWSLARLADAGATQTGTIQYAWYCTVPSNIQVCPVQQVGWNITMLTPNLKNPINLPDGLLDVLVSSFRQDVKTNTLGFNISHAVLSFPCSKQDSWFLKRSVRGVGSNAGRVQKGSIAVDAGRGESRASVEGKNAKW</sequence>
<name>A0A843UHG8_COLES</name>
<dbReference type="AlphaFoldDB" id="A0A843UHG8"/>
<organism evidence="1 2">
    <name type="scientific">Colocasia esculenta</name>
    <name type="common">Wild taro</name>
    <name type="synonym">Arum esculentum</name>
    <dbReference type="NCBI Taxonomy" id="4460"/>
    <lineage>
        <taxon>Eukaryota</taxon>
        <taxon>Viridiplantae</taxon>
        <taxon>Streptophyta</taxon>
        <taxon>Embryophyta</taxon>
        <taxon>Tracheophyta</taxon>
        <taxon>Spermatophyta</taxon>
        <taxon>Magnoliopsida</taxon>
        <taxon>Liliopsida</taxon>
        <taxon>Araceae</taxon>
        <taxon>Aroideae</taxon>
        <taxon>Colocasieae</taxon>
        <taxon>Colocasia</taxon>
    </lineage>
</organism>
<reference evidence="1" key="1">
    <citation type="submission" date="2017-07" db="EMBL/GenBank/DDBJ databases">
        <title>Taro Niue Genome Assembly and Annotation.</title>
        <authorList>
            <person name="Atibalentja N."/>
            <person name="Keating K."/>
            <person name="Fields C.J."/>
        </authorList>
    </citation>
    <scope>NUCLEOTIDE SEQUENCE</scope>
    <source>
        <strain evidence="1">Niue_2</strain>
        <tissue evidence="1">Leaf</tissue>
    </source>
</reference>